<gene>
    <name evidence="2" type="ORF">SAMN04489708_111104</name>
</gene>
<evidence type="ECO:0000313" key="3">
    <source>
        <dbReference type="Proteomes" id="UP000199317"/>
    </source>
</evidence>
<dbReference type="Proteomes" id="UP000199317">
    <property type="component" value="Unassembled WGS sequence"/>
</dbReference>
<sequence length="140" mass="14869">MRAGSDPAGAQVAGRVFRAVEAFAAAVPITIGWMAQAFAATAPYPLDWPHARETLLYRSCGCADACWVAEVRDARTRALKARLRCGCETLHYQPAPRAPEATLPGGCGPINGSSDKPAAIRERLEQLRSSSGPPQRPASP</sequence>
<dbReference type="EMBL" id="FNJL01000011">
    <property type="protein sequence ID" value="SDP36474.1"/>
    <property type="molecule type" value="Genomic_DNA"/>
</dbReference>
<protein>
    <submittedName>
        <fullName evidence="2">Uncharacterized protein</fullName>
    </submittedName>
</protein>
<accession>A0A1H0S457</accession>
<evidence type="ECO:0000256" key="1">
    <source>
        <dbReference type="SAM" id="MobiDB-lite"/>
    </source>
</evidence>
<name>A0A1H0S457_9BURK</name>
<dbReference type="RefSeq" id="WP_225979196.1">
    <property type="nucleotide sequence ID" value="NZ_CP028290.1"/>
</dbReference>
<feature type="region of interest" description="Disordered" evidence="1">
    <location>
        <begin position="95"/>
        <end position="140"/>
    </location>
</feature>
<dbReference type="AlphaFoldDB" id="A0A1H0S457"/>
<keyword evidence="3" id="KW-1185">Reference proteome</keyword>
<reference evidence="3" key="1">
    <citation type="submission" date="2016-10" db="EMBL/GenBank/DDBJ databases">
        <authorList>
            <person name="Varghese N."/>
            <person name="Submissions S."/>
        </authorList>
    </citation>
    <scope>NUCLEOTIDE SEQUENCE [LARGE SCALE GENOMIC DNA]</scope>
    <source>
        <strain evidence="3">DSM 17101</strain>
    </source>
</reference>
<evidence type="ECO:0000313" key="2">
    <source>
        <dbReference type="EMBL" id="SDP36474.1"/>
    </source>
</evidence>
<organism evidence="2 3">
    <name type="scientific">Paracidovorax cattleyae</name>
    <dbReference type="NCBI Taxonomy" id="80868"/>
    <lineage>
        <taxon>Bacteria</taxon>
        <taxon>Pseudomonadati</taxon>
        <taxon>Pseudomonadota</taxon>
        <taxon>Betaproteobacteria</taxon>
        <taxon>Burkholderiales</taxon>
        <taxon>Comamonadaceae</taxon>
        <taxon>Paracidovorax</taxon>
    </lineage>
</organism>
<proteinExistence type="predicted"/>